<comment type="caution">
    <text evidence="8">The sequence shown here is derived from an EMBL/GenBank/DDBJ whole genome shotgun (WGS) entry which is preliminary data.</text>
</comment>
<proteinExistence type="predicted"/>
<evidence type="ECO:0000256" key="1">
    <source>
        <dbReference type="ARBA" id="ARBA00001942"/>
    </source>
</evidence>
<dbReference type="Pfam" id="PF04879">
    <property type="entry name" value="Molybdop_Fe4S4"/>
    <property type="match status" value="1"/>
</dbReference>
<dbReference type="EMBL" id="JJRY01000001">
    <property type="protein sequence ID" value="KEF40359.1"/>
    <property type="molecule type" value="Genomic_DNA"/>
</dbReference>
<protein>
    <submittedName>
        <fullName evidence="8">Putative anaerobic dehydrogenase</fullName>
    </submittedName>
</protein>
<evidence type="ECO:0000313" key="9">
    <source>
        <dbReference type="Proteomes" id="UP000027936"/>
    </source>
</evidence>
<dbReference type="PANTHER" id="PTHR43105:SF14">
    <property type="entry name" value="FORMATE DEHYDROGENASE H"/>
    <property type="match status" value="1"/>
</dbReference>
<dbReference type="PROSITE" id="PS51669">
    <property type="entry name" value="4FE4S_MOW_BIS_MGD"/>
    <property type="match status" value="1"/>
</dbReference>
<dbReference type="GO" id="GO:0046872">
    <property type="term" value="F:metal ion binding"/>
    <property type="evidence" value="ECO:0007669"/>
    <property type="project" value="UniProtKB-KW"/>
</dbReference>
<reference evidence="8 9" key="1">
    <citation type="submission" date="2014-04" db="EMBL/GenBank/DDBJ databases">
        <title>Draft genome sequence of Bacillus azotoformans MEV2011, a (co-) denitrifying strain unable to grow in the presence of oxygen.</title>
        <authorList>
            <person name="Nielsen M."/>
            <person name="Schreiber L."/>
            <person name="Finster K."/>
            <person name="Schramm A."/>
        </authorList>
    </citation>
    <scope>NUCLEOTIDE SEQUENCE [LARGE SCALE GENOMIC DNA]</scope>
    <source>
        <strain evidence="8 9">MEV2011</strain>
    </source>
</reference>
<keyword evidence="5" id="KW-0408">Iron</keyword>
<dbReference type="Proteomes" id="UP000027936">
    <property type="component" value="Unassembled WGS sequence"/>
</dbReference>
<dbReference type="InterPro" id="IPR006656">
    <property type="entry name" value="Mopterin_OxRdtase"/>
</dbReference>
<dbReference type="AlphaFoldDB" id="A0A072NRM5"/>
<dbReference type="SMART" id="SM00926">
    <property type="entry name" value="Molybdop_Fe4S4"/>
    <property type="match status" value="1"/>
</dbReference>
<keyword evidence="4" id="KW-0560">Oxidoreductase</keyword>
<dbReference type="InterPro" id="IPR006963">
    <property type="entry name" value="Mopterin_OxRdtase_4Fe-4S_dom"/>
</dbReference>
<dbReference type="OrthoDB" id="9803192at2"/>
<dbReference type="PANTHER" id="PTHR43105">
    <property type="entry name" value="RESPIRATORY NITRATE REDUCTASE"/>
    <property type="match status" value="1"/>
</dbReference>
<keyword evidence="6" id="KW-0411">Iron-sulfur</keyword>
<accession>A0A072NRM5</accession>
<gene>
    <name evidence="8" type="ORF">M670_00385</name>
</gene>
<evidence type="ECO:0000256" key="2">
    <source>
        <dbReference type="ARBA" id="ARBA00022485"/>
    </source>
</evidence>
<evidence type="ECO:0000256" key="4">
    <source>
        <dbReference type="ARBA" id="ARBA00023002"/>
    </source>
</evidence>
<dbReference type="GO" id="GO:0022904">
    <property type="term" value="P:respiratory electron transport chain"/>
    <property type="evidence" value="ECO:0007669"/>
    <property type="project" value="TreeGrafter"/>
</dbReference>
<dbReference type="GO" id="GO:0003954">
    <property type="term" value="F:NADH dehydrogenase activity"/>
    <property type="evidence" value="ECO:0007669"/>
    <property type="project" value="TreeGrafter"/>
</dbReference>
<dbReference type="GO" id="GO:0016020">
    <property type="term" value="C:membrane"/>
    <property type="evidence" value="ECO:0007669"/>
    <property type="project" value="TreeGrafter"/>
</dbReference>
<evidence type="ECO:0000259" key="7">
    <source>
        <dbReference type="PROSITE" id="PS51669"/>
    </source>
</evidence>
<name>A0A072NRM5_SCHAZ</name>
<dbReference type="SUPFAM" id="SSF53706">
    <property type="entry name" value="Formate dehydrogenase/DMSO reductase, domains 1-3"/>
    <property type="match status" value="1"/>
</dbReference>
<dbReference type="GO" id="GO:0051539">
    <property type="term" value="F:4 iron, 4 sulfur cluster binding"/>
    <property type="evidence" value="ECO:0007669"/>
    <property type="project" value="UniProtKB-KW"/>
</dbReference>
<keyword evidence="2" id="KW-0004">4Fe-4S</keyword>
<dbReference type="PROSITE" id="PS00551">
    <property type="entry name" value="MOLYBDOPTERIN_PROK_1"/>
    <property type="match status" value="1"/>
</dbReference>
<dbReference type="FunFam" id="2.20.25.90:FF:000006">
    <property type="entry name" value="Formate dehydrogenase alpha subunit"/>
    <property type="match status" value="1"/>
</dbReference>
<feature type="domain" description="4Fe-4S Mo/W bis-MGD-type" evidence="7">
    <location>
        <begin position="4"/>
        <end position="60"/>
    </location>
</feature>
<dbReference type="Pfam" id="PF00384">
    <property type="entry name" value="Molybdopterin"/>
    <property type="match status" value="1"/>
</dbReference>
<dbReference type="Gene3D" id="3.40.50.740">
    <property type="match status" value="1"/>
</dbReference>
<dbReference type="Gene3D" id="2.20.25.90">
    <property type="entry name" value="ADC-like domains"/>
    <property type="match status" value="1"/>
</dbReference>
<dbReference type="InterPro" id="IPR027467">
    <property type="entry name" value="MopterinOxRdtase_cofactor_BS"/>
</dbReference>
<evidence type="ECO:0000313" key="8">
    <source>
        <dbReference type="EMBL" id="KEF40359.1"/>
    </source>
</evidence>
<evidence type="ECO:0000256" key="5">
    <source>
        <dbReference type="ARBA" id="ARBA00023004"/>
    </source>
</evidence>
<organism evidence="8 9">
    <name type="scientific">Schinkia azotoformans MEV2011</name>
    <dbReference type="NCBI Taxonomy" id="1348973"/>
    <lineage>
        <taxon>Bacteria</taxon>
        <taxon>Bacillati</taxon>
        <taxon>Bacillota</taxon>
        <taxon>Bacilli</taxon>
        <taxon>Bacillales</taxon>
        <taxon>Bacillaceae</taxon>
        <taxon>Calidifontibacillus/Schinkia group</taxon>
        <taxon>Schinkia</taxon>
    </lineage>
</organism>
<evidence type="ECO:0000256" key="6">
    <source>
        <dbReference type="ARBA" id="ARBA00023014"/>
    </source>
</evidence>
<keyword evidence="3" id="KW-0479">Metal-binding</keyword>
<sequence length="136" mass="14971">MENVKEVRSICGYCGTGCGLILEVKDNQIIKVRGDKDAPVNKGQTCVKGAFAYKYVHAEDRLTTPLVRKAGKLVEATWEEALQFIADKLSSIKKQFGPTAVSMFACARTTNESNYVTQKFMRAVIGSNNIDGCNRT</sequence>
<dbReference type="InterPro" id="IPR050123">
    <property type="entry name" value="Prok_molybdopt-oxidoreductase"/>
</dbReference>
<evidence type="ECO:0000256" key="3">
    <source>
        <dbReference type="ARBA" id="ARBA00022723"/>
    </source>
</evidence>
<comment type="cofactor">
    <cofactor evidence="1">
        <name>Mo-bis(molybdopterin guanine dinucleotide)</name>
        <dbReference type="ChEBI" id="CHEBI:60539"/>
    </cofactor>
</comment>